<evidence type="ECO:0000256" key="2">
    <source>
        <dbReference type="ARBA" id="ARBA00010992"/>
    </source>
</evidence>
<dbReference type="GO" id="GO:0015293">
    <property type="term" value="F:symporter activity"/>
    <property type="evidence" value="ECO:0007669"/>
    <property type="project" value="UniProtKB-KW"/>
</dbReference>
<keyword evidence="4" id="KW-0762">Sugar transport</keyword>
<keyword evidence="13" id="KW-1185">Reference proteome</keyword>
<comment type="similarity">
    <text evidence="2">Belongs to the major facilitator superfamily. Sugar transporter (TC 2.A.1.1) family.</text>
</comment>
<name>A0A7J0GWQ9_9ERIC</name>
<gene>
    <name evidence="12" type="ORF">Acr_24g0013610</name>
</gene>
<feature type="transmembrane region" description="Helical" evidence="10">
    <location>
        <begin position="112"/>
        <end position="136"/>
    </location>
</feature>
<evidence type="ECO:0000256" key="1">
    <source>
        <dbReference type="ARBA" id="ARBA00004141"/>
    </source>
</evidence>
<dbReference type="PRINTS" id="PR00171">
    <property type="entry name" value="SUGRTRNSPORT"/>
</dbReference>
<evidence type="ECO:0000256" key="4">
    <source>
        <dbReference type="ARBA" id="ARBA00022597"/>
    </source>
</evidence>
<evidence type="ECO:0000256" key="10">
    <source>
        <dbReference type="SAM" id="Phobius"/>
    </source>
</evidence>
<evidence type="ECO:0000256" key="9">
    <source>
        <dbReference type="ARBA" id="ARBA00044504"/>
    </source>
</evidence>
<organism evidence="12 13">
    <name type="scientific">Actinidia rufa</name>
    <dbReference type="NCBI Taxonomy" id="165716"/>
    <lineage>
        <taxon>Eukaryota</taxon>
        <taxon>Viridiplantae</taxon>
        <taxon>Streptophyta</taxon>
        <taxon>Embryophyta</taxon>
        <taxon>Tracheophyta</taxon>
        <taxon>Spermatophyta</taxon>
        <taxon>Magnoliopsida</taxon>
        <taxon>eudicotyledons</taxon>
        <taxon>Gunneridae</taxon>
        <taxon>Pentapetalae</taxon>
        <taxon>asterids</taxon>
        <taxon>Ericales</taxon>
        <taxon>Actinidiaceae</taxon>
        <taxon>Actinidia</taxon>
    </lineage>
</organism>
<dbReference type="OrthoDB" id="1651023at2759"/>
<comment type="similarity">
    <text evidence="9">Belongs to the major facilitator superfamily. Phosphate:H(+) symporter (TC 2.A.1.9) family.</text>
</comment>
<evidence type="ECO:0000256" key="5">
    <source>
        <dbReference type="ARBA" id="ARBA00022692"/>
    </source>
</evidence>
<protein>
    <submittedName>
        <fullName evidence="12">Major facilitator superfamily protein</fullName>
    </submittedName>
</protein>
<dbReference type="InterPro" id="IPR045262">
    <property type="entry name" value="STP/PLT_plant"/>
</dbReference>
<dbReference type="AlphaFoldDB" id="A0A7J0GWQ9"/>
<dbReference type="InterPro" id="IPR036259">
    <property type="entry name" value="MFS_trans_sf"/>
</dbReference>
<evidence type="ECO:0000256" key="7">
    <source>
        <dbReference type="ARBA" id="ARBA00022989"/>
    </source>
</evidence>
<feature type="domain" description="Major facilitator superfamily (MFS) profile" evidence="11">
    <location>
        <begin position="25"/>
        <end position="153"/>
    </location>
</feature>
<dbReference type="InterPro" id="IPR003663">
    <property type="entry name" value="Sugar/inositol_transpt"/>
</dbReference>
<dbReference type="PANTHER" id="PTHR23500">
    <property type="entry name" value="SOLUTE CARRIER FAMILY 2, FACILITATED GLUCOSE TRANSPORTER"/>
    <property type="match status" value="1"/>
</dbReference>
<keyword evidence="7 10" id="KW-1133">Transmembrane helix</keyword>
<evidence type="ECO:0000256" key="3">
    <source>
        <dbReference type="ARBA" id="ARBA00022448"/>
    </source>
</evidence>
<evidence type="ECO:0000313" key="12">
    <source>
        <dbReference type="EMBL" id="GFZ15171.1"/>
    </source>
</evidence>
<comment type="subcellular location">
    <subcellularLocation>
        <location evidence="1">Membrane</location>
        <topology evidence="1">Multi-pass membrane protein</topology>
    </subcellularLocation>
</comment>
<dbReference type="Gene3D" id="1.20.1250.20">
    <property type="entry name" value="MFS general substrate transporter like domains"/>
    <property type="match status" value="1"/>
</dbReference>
<evidence type="ECO:0000256" key="8">
    <source>
        <dbReference type="ARBA" id="ARBA00023136"/>
    </source>
</evidence>
<keyword evidence="8 10" id="KW-0472">Membrane</keyword>
<evidence type="ECO:0000313" key="13">
    <source>
        <dbReference type="Proteomes" id="UP000585474"/>
    </source>
</evidence>
<sequence>MAVGIAVERGGREYNGRMTSFVVLSCMMAAMGGVIFGYDIGISGGVTSMEPFLKKFFPEVYTKMKEDTKISNYCKFDSQLLTTFTSSLYIAGLIASFFASSVTKAYGRKPSILIGGASFLAGAALGGAALNVYMLIFGRVLLGAGVGFANQVF</sequence>
<proteinExistence type="inferred from homology"/>
<keyword evidence="6" id="KW-0769">Symport</keyword>
<dbReference type="GO" id="GO:0015144">
    <property type="term" value="F:carbohydrate transmembrane transporter activity"/>
    <property type="evidence" value="ECO:0007669"/>
    <property type="project" value="InterPro"/>
</dbReference>
<dbReference type="GO" id="GO:0016020">
    <property type="term" value="C:membrane"/>
    <property type="evidence" value="ECO:0007669"/>
    <property type="project" value="UniProtKB-SubCell"/>
</dbReference>
<dbReference type="PANTHER" id="PTHR23500:SF30">
    <property type="entry name" value="SUGAR TRANSPORT PROTEIN 3"/>
    <property type="match status" value="1"/>
</dbReference>
<comment type="caution">
    <text evidence="12">The sequence shown here is derived from an EMBL/GenBank/DDBJ whole genome shotgun (WGS) entry which is preliminary data.</text>
</comment>
<dbReference type="Pfam" id="PF00083">
    <property type="entry name" value="Sugar_tr"/>
    <property type="match status" value="1"/>
</dbReference>
<evidence type="ECO:0000259" key="11">
    <source>
        <dbReference type="PROSITE" id="PS50850"/>
    </source>
</evidence>
<evidence type="ECO:0000256" key="6">
    <source>
        <dbReference type="ARBA" id="ARBA00022847"/>
    </source>
</evidence>
<reference evidence="12 13" key="1">
    <citation type="submission" date="2019-07" db="EMBL/GenBank/DDBJ databases">
        <title>De Novo Assembly of kiwifruit Actinidia rufa.</title>
        <authorList>
            <person name="Sugita-Konishi S."/>
            <person name="Sato K."/>
            <person name="Mori E."/>
            <person name="Abe Y."/>
            <person name="Kisaki G."/>
            <person name="Hamano K."/>
            <person name="Suezawa K."/>
            <person name="Otani M."/>
            <person name="Fukuda T."/>
            <person name="Manabe T."/>
            <person name="Gomi K."/>
            <person name="Tabuchi M."/>
            <person name="Akimitsu K."/>
            <person name="Kataoka I."/>
        </authorList>
    </citation>
    <scope>NUCLEOTIDE SEQUENCE [LARGE SCALE GENOMIC DNA]</scope>
    <source>
        <strain evidence="13">cv. Fuchu</strain>
    </source>
</reference>
<accession>A0A7J0GWQ9</accession>
<dbReference type="EMBL" id="BJWL01000024">
    <property type="protein sequence ID" value="GFZ15171.1"/>
    <property type="molecule type" value="Genomic_DNA"/>
</dbReference>
<dbReference type="PROSITE" id="PS50850">
    <property type="entry name" value="MFS"/>
    <property type="match status" value="1"/>
</dbReference>
<dbReference type="Proteomes" id="UP000585474">
    <property type="component" value="Unassembled WGS sequence"/>
</dbReference>
<dbReference type="SUPFAM" id="SSF103473">
    <property type="entry name" value="MFS general substrate transporter"/>
    <property type="match status" value="1"/>
</dbReference>
<dbReference type="InterPro" id="IPR005828">
    <property type="entry name" value="MFS_sugar_transport-like"/>
</dbReference>
<feature type="transmembrane region" description="Helical" evidence="10">
    <location>
        <begin position="21"/>
        <end position="42"/>
    </location>
</feature>
<keyword evidence="5 10" id="KW-0812">Transmembrane</keyword>
<feature type="transmembrane region" description="Helical" evidence="10">
    <location>
        <begin position="80"/>
        <end position="100"/>
    </location>
</feature>
<dbReference type="InterPro" id="IPR020846">
    <property type="entry name" value="MFS_dom"/>
</dbReference>
<keyword evidence="3" id="KW-0813">Transport</keyword>